<dbReference type="Proteomes" id="UP000035016">
    <property type="component" value="Chromosome Chromosome"/>
</dbReference>
<keyword evidence="1" id="KW-0472">Membrane</keyword>
<name>A0A0F7VRF4_STRLW</name>
<dbReference type="EMBL" id="LN831790">
    <property type="protein sequence ID" value="CQR61178.1"/>
    <property type="molecule type" value="Genomic_DNA"/>
</dbReference>
<keyword evidence="1" id="KW-1133">Transmembrane helix</keyword>
<evidence type="ECO:0000313" key="3">
    <source>
        <dbReference type="EMBL" id="KMS80470.1"/>
    </source>
</evidence>
<reference evidence="2 4" key="1">
    <citation type="submission" date="2015-02" db="EMBL/GenBank/DDBJ databases">
        <authorList>
            <person name="Gomez-Escribano P.J."/>
        </authorList>
    </citation>
    <scope>NUCLEOTIDE SEQUENCE [LARGE SCALE GENOMIC DNA]</scope>
    <source>
        <strain evidence="2">C34</strain>
        <strain evidence="4">C34 (DSM 42122 / NRRL B-24963)</strain>
    </source>
</reference>
<keyword evidence="5" id="KW-1185">Reference proteome</keyword>
<evidence type="ECO:0000256" key="1">
    <source>
        <dbReference type="SAM" id="Phobius"/>
    </source>
</evidence>
<feature type="transmembrane region" description="Helical" evidence="1">
    <location>
        <begin position="52"/>
        <end position="74"/>
    </location>
</feature>
<evidence type="ECO:0000313" key="5">
    <source>
        <dbReference type="Proteomes" id="UP000037274"/>
    </source>
</evidence>
<dbReference type="AlphaFoldDB" id="A0A0F7VRF4"/>
<keyword evidence="1" id="KW-0812">Transmembrane</keyword>
<feature type="transmembrane region" description="Helical" evidence="1">
    <location>
        <begin position="12"/>
        <end position="32"/>
    </location>
</feature>
<evidence type="ECO:0000313" key="4">
    <source>
        <dbReference type="Proteomes" id="UP000035016"/>
    </source>
</evidence>
<organism evidence="2 4">
    <name type="scientific">Streptomyces leeuwenhoekii</name>
    <dbReference type="NCBI Taxonomy" id="1437453"/>
    <lineage>
        <taxon>Bacteria</taxon>
        <taxon>Bacillati</taxon>
        <taxon>Actinomycetota</taxon>
        <taxon>Actinomycetes</taxon>
        <taxon>Kitasatosporales</taxon>
        <taxon>Streptomycetaceae</taxon>
        <taxon>Streptomyces</taxon>
    </lineage>
</organism>
<evidence type="ECO:0008006" key="6">
    <source>
        <dbReference type="Google" id="ProtNLM"/>
    </source>
</evidence>
<dbReference type="Proteomes" id="UP000037274">
    <property type="component" value="Unassembled WGS sequence"/>
</dbReference>
<proteinExistence type="predicted"/>
<dbReference type="KEGG" id="sle:sle_17160"/>
<feature type="transmembrane region" description="Helical" evidence="1">
    <location>
        <begin position="86"/>
        <end position="104"/>
    </location>
</feature>
<feature type="transmembrane region" description="Helical" evidence="1">
    <location>
        <begin position="116"/>
        <end position="137"/>
    </location>
</feature>
<dbReference type="RefSeq" id="WP_029382478.1">
    <property type="nucleotide sequence ID" value="NZ_AZSD01000098.1"/>
</dbReference>
<dbReference type="PATRIC" id="fig|1437453.5.peg.2464"/>
<dbReference type="EMBL" id="LFEH01000021">
    <property type="protein sequence ID" value="KMS80470.1"/>
    <property type="molecule type" value="Genomic_DNA"/>
</dbReference>
<sequence>MTLFVRRAGALILVLEACYLLLMELALAVFVVDTSEIDHTDAGGYGGLGGVLFLAAEGLTVLLLLWGAAALGLASFADKGPSWARAAGFGLVAVTQVLGVWAATSNALAQDAGPDVLVNAVMVLFALTAGVACVLGLRGAVRKAPLAA</sequence>
<evidence type="ECO:0000313" key="2">
    <source>
        <dbReference type="EMBL" id="CQR61178.1"/>
    </source>
</evidence>
<gene>
    <name evidence="2" type="primary">sle_17160</name>
    <name evidence="3" type="ORF">ACH49_08015</name>
</gene>
<accession>A0A0F7VRF4</accession>
<reference evidence="3 5" key="2">
    <citation type="submission" date="2015-06" db="EMBL/GenBank/DDBJ databases">
        <title>Draft genome sequence of Streptomyces leeuwenhoekii C58, which produces the novel lasso peptide, chaxapeptin.</title>
        <authorList>
            <person name="Yi Y."/>
            <person name="Hai D."/>
            <person name="Jaspars M."/>
            <person name="Sheng H."/>
            <person name="Rateb M.E."/>
            <person name="Bull A."/>
            <person name="Goodfellow M."/>
            <person name="Asenjo J.A."/>
            <person name="Ebel R."/>
        </authorList>
    </citation>
    <scope>NUCLEOTIDE SEQUENCE [LARGE SCALE GENOMIC DNA]</scope>
    <source>
        <strain evidence="3 5">C58</strain>
    </source>
</reference>
<protein>
    <recommendedName>
        <fullName evidence="6">Integral Membrane Protein</fullName>
    </recommendedName>
</protein>